<keyword evidence="9" id="KW-1185">Reference proteome</keyword>
<evidence type="ECO:0000313" key="9">
    <source>
        <dbReference type="Proteomes" id="UP000268321"/>
    </source>
</evidence>
<dbReference type="SUPFAM" id="SSF50044">
    <property type="entry name" value="SH3-domain"/>
    <property type="match status" value="1"/>
</dbReference>
<name>A0A4P9ZIR3_9ASCO</name>
<dbReference type="AlphaFoldDB" id="A0A4P9ZIR3"/>
<evidence type="ECO:0000259" key="5">
    <source>
        <dbReference type="PROSITE" id="PS50002"/>
    </source>
</evidence>
<dbReference type="GO" id="GO:0005085">
    <property type="term" value="F:guanyl-nucleotide exchange factor activity"/>
    <property type="evidence" value="ECO:0007669"/>
    <property type="project" value="UniProtKB-KW"/>
</dbReference>
<dbReference type="Proteomes" id="UP000268321">
    <property type="component" value="Unassembled WGS sequence"/>
</dbReference>
<dbReference type="InterPro" id="IPR000651">
    <property type="entry name" value="Ras-like_Gua-exchang_fac_N"/>
</dbReference>
<dbReference type="SUPFAM" id="SSF48366">
    <property type="entry name" value="Ras GEF"/>
    <property type="match status" value="1"/>
</dbReference>
<dbReference type="OrthoDB" id="546434at2759"/>
<evidence type="ECO:0000313" key="8">
    <source>
        <dbReference type="EMBL" id="RKP33077.1"/>
    </source>
</evidence>
<organism evidence="8 9">
    <name type="scientific">Metschnikowia bicuspidata</name>
    <dbReference type="NCBI Taxonomy" id="27322"/>
    <lineage>
        <taxon>Eukaryota</taxon>
        <taxon>Fungi</taxon>
        <taxon>Dikarya</taxon>
        <taxon>Ascomycota</taxon>
        <taxon>Saccharomycotina</taxon>
        <taxon>Pichiomycetes</taxon>
        <taxon>Metschnikowiaceae</taxon>
        <taxon>Metschnikowia</taxon>
    </lineage>
</organism>
<keyword evidence="1 4" id="KW-0728">SH3 domain</keyword>
<dbReference type="PROSITE" id="PS50002">
    <property type="entry name" value="SH3"/>
    <property type="match status" value="1"/>
</dbReference>
<dbReference type="CDD" id="cd06224">
    <property type="entry name" value="REM"/>
    <property type="match status" value="1"/>
</dbReference>
<gene>
    <name evidence="8" type="ORF">METBISCDRAFT_11171</name>
</gene>
<dbReference type="Pfam" id="PF00618">
    <property type="entry name" value="RasGEF_N"/>
    <property type="match status" value="1"/>
</dbReference>
<proteinExistence type="predicted"/>
<dbReference type="PANTHER" id="PTHR23113:SF354">
    <property type="entry name" value="BUD SITE SELECTION PROTEIN 5"/>
    <property type="match status" value="1"/>
</dbReference>
<sequence>MDSDSSRNVPANRAGVAASLATLPDASRGLNICQDPETSFAASGATLAEIVFECQSPHSLDSDLDTDMSVLFIRALHAFDATELQSESVNSVCLSFAKGDVAFVRTIDDSGWGEVTLVETLDRGWVPMNFFSMAVSYSASDDTQDETELRYGHYMWKLFNSCGRFLMNPISHTTKRGTKTFSIRIINEIRNGVRLLLEETDCLSRSNEIVTKKPVVRRCRKKLLSDWYNLMLKANDFRGTGNYDKIEILTLLVFQVIRRAVAFFDVWLTESSDIIKRESEKALLHDLSQYPLLCSPPMARQRVTEICGLLYSYLALIVGRLDIIEHNPAGCDMLESVVHHIILLLRELLFISKTGSSFSLIKPAELDDLLDQLLSLVSEIVMGIKSLVVHTMKEHEHNVRPDLALQRDDQYLYTAEGRRLLRIAARMITTVKTTIHCIRRIFDSIGDFRLSTERAYPDYTQMRIDPVLFINRCTGGLAKTHSFKYRAGNKSDLGITANGVNLLHNPLFSDTDDTPFGQEMQEFQKYRPSSAAVSPSDAAPIKDELVYDHNGGLLGASLRGLVYTLTDETVPPDYFFVSAFFLSFRRFASVQDLMERLVARFEVAMAKVSKTDALVEIKMKNRKKLVCKILQIWLESYWDADADASCLATLFNFFNECVFKSLPLEAMALIETAARLVEQPVDVHVQLVPRDITLAKLNRKNAMSRSAEPLSVRYSMIDDGYELSRINTNSSVANSLSLFSLGMPLGISGHSSSVSPLLSKNQTASIESLVTMYRQLLGAAWCSPKYLDAREFHPVNIEPLLRVWADLCQQPWVVTRREPRLVDFNALEVAKQLTLIESEIFCSIGISELTDHVSAAASHLRRTGNVHISVLFTNCFSGYVLESILQPDISLQKRTNILKTWLKVAISCLYLRNFNSLAAIVTALQSHMLTRITRVWSDLSEKYRDLYDYLCSIVHPDRNYLVYRNKLKSFLLANEYNIPVVPYFSLFIQDLTLVSEGNPNYRKANTFLGQKLVNIDKYMKLTRVLADFESLQIPYLNDRAEKTHKRFSRRIDTIDECAIASVPALKELILHELWLLAQINKTDEDRAWKLSCAIQPREASPVKKPA</sequence>
<dbReference type="GO" id="GO:0005886">
    <property type="term" value="C:plasma membrane"/>
    <property type="evidence" value="ECO:0007669"/>
    <property type="project" value="TreeGrafter"/>
</dbReference>
<dbReference type="EMBL" id="ML004428">
    <property type="protein sequence ID" value="RKP33077.1"/>
    <property type="molecule type" value="Genomic_DNA"/>
</dbReference>
<reference evidence="9" key="1">
    <citation type="journal article" date="2018" name="Nat. Microbiol.">
        <title>Leveraging single-cell genomics to expand the fungal tree of life.</title>
        <authorList>
            <person name="Ahrendt S.R."/>
            <person name="Quandt C.A."/>
            <person name="Ciobanu D."/>
            <person name="Clum A."/>
            <person name="Salamov A."/>
            <person name="Andreopoulos B."/>
            <person name="Cheng J.F."/>
            <person name="Woyke T."/>
            <person name="Pelin A."/>
            <person name="Henrissat B."/>
            <person name="Reynolds N.K."/>
            <person name="Benny G.L."/>
            <person name="Smith M.E."/>
            <person name="James T.Y."/>
            <person name="Grigoriev I.V."/>
        </authorList>
    </citation>
    <scope>NUCLEOTIDE SEQUENCE [LARGE SCALE GENOMIC DNA]</scope>
    <source>
        <strain evidence="9">Baker2002</strain>
    </source>
</reference>
<dbReference type="Gene3D" id="1.10.840.10">
    <property type="entry name" value="Ras guanine-nucleotide exchange factors catalytic domain"/>
    <property type="match status" value="1"/>
</dbReference>
<evidence type="ECO:0000259" key="7">
    <source>
        <dbReference type="PROSITE" id="PS50212"/>
    </source>
</evidence>
<keyword evidence="2 3" id="KW-0344">Guanine-nucleotide releasing factor</keyword>
<dbReference type="SMART" id="SM00326">
    <property type="entry name" value="SH3"/>
    <property type="match status" value="1"/>
</dbReference>
<dbReference type="InterPro" id="IPR001895">
    <property type="entry name" value="RASGEF_cat_dom"/>
</dbReference>
<dbReference type="InterPro" id="IPR036964">
    <property type="entry name" value="RASGEF_cat_dom_sf"/>
</dbReference>
<protein>
    <submittedName>
        <fullName evidence="8">Ras GEF</fullName>
    </submittedName>
</protein>
<evidence type="ECO:0000256" key="4">
    <source>
        <dbReference type="PROSITE-ProRule" id="PRU00192"/>
    </source>
</evidence>
<accession>A0A4P9ZIR3</accession>
<dbReference type="PANTHER" id="PTHR23113">
    <property type="entry name" value="GUANINE NUCLEOTIDE EXCHANGE FACTOR"/>
    <property type="match status" value="1"/>
</dbReference>
<dbReference type="SMART" id="SM00229">
    <property type="entry name" value="RasGEFN"/>
    <property type="match status" value="1"/>
</dbReference>
<dbReference type="InterPro" id="IPR023578">
    <property type="entry name" value="Ras_GEF_dom_sf"/>
</dbReference>
<evidence type="ECO:0000256" key="3">
    <source>
        <dbReference type="PROSITE-ProRule" id="PRU00168"/>
    </source>
</evidence>
<dbReference type="InterPro" id="IPR008937">
    <property type="entry name" value="Ras-like_GEF"/>
</dbReference>
<feature type="domain" description="Ras-GEF" evidence="6">
    <location>
        <begin position="825"/>
        <end position="1064"/>
    </location>
</feature>
<dbReference type="PROSITE" id="PS50212">
    <property type="entry name" value="RASGEF_NTER"/>
    <property type="match status" value="1"/>
</dbReference>
<dbReference type="Gene3D" id="1.20.870.10">
    <property type="entry name" value="Son of sevenless (SoS) protein Chain: S domain 1"/>
    <property type="match status" value="1"/>
</dbReference>
<dbReference type="GO" id="GO:0007265">
    <property type="term" value="P:Ras protein signal transduction"/>
    <property type="evidence" value="ECO:0007669"/>
    <property type="project" value="TreeGrafter"/>
</dbReference>
<dbReference type="SMART" id="SM00147">
    <property type="entry name" value="RasGEF"/>
    <property type="match status" value="1"/>
</dbReference>
<dbReference type="Pfam" id="PF00617">
    <property type="entry name" value="RasGEF"/>
    <property type="match status" value="1"/>
</dbReference>
<dbReference type="Gene3D" id="2.30.30.40">
    <property type="entry name" value="SH3 Domains"/>
    <property type="match status" value="1"/>
</dbReference>
<evidence type="ECO:0000259" key="6">
    <source>
        <dbReference type="PROSITE" id="PS50009"/>
    </source>
</evidence>
<dbReference type="InterPro" id="IPR001452">
    <property type="entry name" value="SH3_domain"/>
</dbReference>
<feature type="domain" description="SH3" evidence="5">
    <location>
        <begin position="68"/>
        <end position="136"/>
    </location>
</feature>
<evidence type="ECO:0000256" key="1">
    <source>
        <dbReference type="ARBA" id="ARBA00022443"/>
    </source>
</evidence>
<dbReference type="PROSITE" id="PS50009">
    <property type="entry name" value="RASGEF_CAT"/>
    <property type="match status" value="1"/>
</dbReference>
<feature type="domain" description="N-terminal Ras-GEF" evidence="7">
    <location>
        <begin position="549"/>
        <end position="681"/>
    </location>
</feature>
<dbReference type="InterPro" id="IPR036028">
    <property type="entry name" value="SH3-like_dom_sf"/>
</dbReference>
<evidence type="ECO:0000256" key="2">
    <source>
        <dbReference type="ARBA" id="ARBA00022658"/>
    </source>
</evidence>